<dbReference type="InParanoid" id="B8MII4"/>
<dbReference type="VEuPathDB" id="FungiDB:TSTA_045380"/>
<reference evidence="2" key="1">
    <citation type="journal article" date="2015" name="Genome Announc.">
        <title>Genome sequence of the AIDS-associated pathogen Penicillium marneffei (ATCC18224) and its near taxonomic relative Talaromyces stipitatus (ATCC10500).</title>
        <authorList>
            <person name="Nierman W.C."/>
            <person name="Fedorova-Abrams N.D."/>
            <person name="Andrianopoulos A."/>
        </authorList>
    </citation>
    <scope>NUCLEOTIDE SEQUENCE [LARGE SCALE GENOMIC DNA]</scope>
    <source>
        <strain evidence="2">ATCC 10500 / CBS 375.48 / QM 6759 / NRRL 1006</strain>
    </source>
</reference>
<dbReference type="PhylomeDB" id="B8MII4"/>
<name>B8MII4_TALSN</name>
<dbReference type="Proteomes" id="UP000001745">
    <property type="component" value="Unassembled WGS sequence"/>
</dbReference>
<organism evidence="1 2">
    <name type="scientific">Talaromyces stipitatus (strain ATCC 10500 / CBS 375.48 / QM 6759 / NRRL 1006)</name>
    <name type="common">Penicillium stipitatum</name>
    <dbReference type="NCBI Taxonomy" id="441959"/>
    <lineage>
        <taxon>Eukaryota</taxon>
        <taxon>Fungi</taxon>
        <taxon>Dikarya</taxon>
        <taxon>Ascomycota</taxon>
        <taxon>Pezizomycotina</taxon>
        <taxon>Eurotiomycetes</taxon>
        <taxon>Eurotiomycetidae</taxon>
        <taxon>Eurotiales</taxon>
        <taxon>Trichocomaceae</taxon>
        <taxon>Talaromyces</taxon>
        <taxon>Talaromyces sect. Talaromyces</taxon>
    </lineage>
</organism>
<sequence length="118" mass="12909">MECPLYENEHSLMWSRIKGFQCTTDLQALLKEKKAVIAIAQFIIDTRVLDQFREVDPEAVGIYESAETAAQLEPANDKDTDVGTSSVLCGAPLWRTTRGWAADLLVPAGLGTHLDSGS</sequence>
<dbReference type="HOGENOM" id="CLU_2074711_0_0_1"/>
<proteinExistence type="predicted"/>
<evidence type="ECO:0000313" key="1">
    <source>
        <dbReference type="EMBL" id="EED15076.1"/>
    </source>
</evidence>
<keyword evidence="2" id="KW-1185">Reference proteome</keyword>
<dbReference type="EMBL" id="EQ962657">
    <property type="protein sequence ID" value="EED15076.1"/>
    <property type="molecule type" value="Genomic_DNA"/>
</dbReference>
<evidence type="ECO:0000313" key="2">
    <source>
        <dbReference type="Proteomes" id="UP000001745"/>
    </source>
</evidence>
<protein>
    <submittedName>
        <fullName evidence="1">Uncharacterized protein</fullName>
    </submittedName>
</protein>
<dbReference type="AlphaFoldDB" id="B8MII4"/>
<gene>
    <name evidence="1" type="ORF">TSTA_045380</name>
</gene>
<accession>B8MII4</accession>
<dbReference type="GeneID" id="8099502"/>
<dbReference type="OrthoDB" id="4227435at2759"/>
<dbReference type="RefSeq" id="XP_002485029.1">
    <property type="nucleotide sequence ID" value="XM_002484984.1"/>
</dbReference>